<feature type="region of interest" description="Disordered" evidence="6">
    <location>
        <begin position="605"/>
        <end position="631"/>
    </location>
</feature>
<evidence type="ECO:0000313" key="9">
    <source>
        <dbReference type="Proteomes" id="UP000002499"/>
    </source>
</evidence>
<dbReference type="NCBIfam" id="TIGR03833">
    <property type="entry name" value="YwbE family protein"/>
    <property type="match status" value="1"/>
</dbReference>
<reference evidence="8 9" key="1">
    <citation type="journal article" date="2011" name="PLoS Genet.">
        <title>Genome sequencing and comparative transcriptomics of the model entomopathogenic fungi Metarhizium anisopliae and M. acridum.</title>
        <authorList>
            <person name="Gao Q."/>
            <person name="Jin K."/>
            <person name="Ying S.H."/>
            <person name="Zhang Y."/>
            <person name="Xiao G."/>
            <person name="Shang Y."/>
            <person name="Duan Z."/>
            <person name="Hu X."/>
            <person name="Xie X.Q."/>
            <person name="Zhou G."/>
            <person name="Peng G."/>
            <person name="Luo Z."/>
            <person name="Huang W."/>
            <person name="Wang B."/>
            <person name="Fang W."/>
            <person name="Wang S."/>
            <person name="Zhong Y."/>
            <person name="Ma L.J."/>
            <person name="St Leger R.J."/>
            <person name="Zhao G.P."/>
            <person name="Pei Y."/>
            <person name="Feng M.G."/>
            <person name="Xia Y."/>
            <person name="Wang C."/>
        </authorList>
    </citation>
    <scope>NUCLEOTIDE SEQUENCE [LARGE SCALE GENOMIC DNA]</scope>
    <source>
        <strain evidence="8 9">CQMa 102</strain>
    </source>
</reference>
<feature type="transmembrane region" description="Helical" evidence="7">
    <location>
        <begin position="313"/>
        <end position="336"/>
    </location>
</feature>
<evidence type="ECO:0000256" key="2">
    <source>
        <dbReference type="ARBA" id="ARBA00007520"/>
    </source>
</evidence>
<dbReference type="OMA" id="RTMEARC"/>
<dbReference type="Pfam" id="PF09962">
    <property type="entry name" value="DUF2196"/>
    <property type="match status" value="1"/>
</dbReference>
<dbReference type="HOGENOM" id="CLU_000960_22_1_1"/>
<dbReference type="SUPFAM" id="SSF103473">
    <property type="entry name" value="MFS general substrate transporter"/>
    <property type="match status" value="1"/>
</dbReference>
<evidence type="ECO:0000313" key="8">
    <source>
        <dbReference type="EMBL" id="EFY86161.1"/>
    </source>
</evidence>
<comment type="subcellular location">
    <subcellularLocation>
        <location evidence="1">Membrane</location>
        <topology evidence="1">Multi-pass membrane protein</topology>
    </subcellularLocation>
</comment>
<dbReference type="PANTHER" id="PTHR23501:SF193">
    <property type="entry name" value="MULTIDRUG TRANSPORTER, PUTATIVE (AFU_ORTHOLOGUE AFUA_8G00940)-RELATED"/>
    <property type="match status" value="1"/>
</dbReference>
<accession>E9ED78</accession>
<proteinExistence type="inferred from homology"/>
<evidence type="ECO:0000256" key="3">
    <source>
        <dbReference type="ARBA" id="ARBA00022692"/>
    </source>
</evidence>
<feature type="transmembrane region" description="Helical" evidence="7">
    <location>
        <begin position="189"/>
        <end position="208"/>
    </location>
</feature>
<feature type="transmembrane region" description="Helical" evidence="7">
    <location>
        <begin position="342"/>
        <end position="369"/>
    </location>
</feature>
<feature type="transmembrane region" description="Helical" evidence="7">
    <location>
        <begin position="120"/>
        <end position="139"/>
    </location>
</feature>
<dbReference type="InParanoid" id="E9ED78"/>
<keyword evidence="5 7" id="KW-0472">Membrane</keyword>
<feature type="transmembrane region" description="Helical" evidence="7">
    <location>
        <begin position="279"/>
        <end position="301"/>
    </location>
</feature>
<feature type="region of interest" description="Disordered" evidence="6">
    <location>
        <begin position="471"/>
        <end position="510"/>
    </location>
</feature>
<dbReference type="InterPro" id="IPR019240">
    <property type="entry name" value="DUF2196"/>
</dbReference>
<dbReference type="Gene3D" id="1.20.1250.20">
    <property type="entry name" value="MFS general substrate transporter like domains"/>
    <property type="match status" value="1"/>
</dbReference>
<dbReference type="EMBL" id="GL698555">
    <property type="protein sequence ID" value="EFY86161.1"/>
    <property type="molecule type" value="Genomic_DNA"/>
</dbReference>
<evidence type="ECO:0000256" key="7">
    <source>
        <dbReference type="SAM" id="Phobius"/>
    </source>
</evidence>
<evidence type="ECO:0000256" key="4">
    <source>
        <dbReference type="ARBA" id="ARBA00022989"/>
    </source>
</evidence>
<sequence length="668" mass="72322">MFGVEKEDLEVEYFYELCGFRGRVAQWKPRVNFDRPSCESLRIFVRYPTSGGTALRMIYRGSLICGIASSSTMFILGGAVAGLGSAGLENGATTIITAAAPLEKRPALMGMGLARQRQGFYINFPVGGLAALVIILVAIPDRRIRIPGGAWAIVRHKFDLPGFALFAPCAIMVLLALEYGGNAYPRSSATVIGLLMGGVATLGVFSCWERRAGDDAMMPLTIIRRRETWTACLTMVFLFAALFGASYCLPIYFQSIKAASPFQSGLHERLMRARPRQKIGYYLPFAVASAVIVSIGSGLLATLDLFTPTATWVGYQIFVGAGRGLSMQIALVAIQANTPPPLVAMAIATMVFCQTFSGAMFIAVANTIFNGTLKKQMTSTIPSMSAEESVKASATGVRNVVGPEFLPAAHRSRTMEARCLLQLAKTQSGQLQMSTPSTHQTSHPNQHCYIFTTTCFPLTNRPDSRLLWSAMNRPRNRQPRPPRQDKQNATRPGPTSRGSPATPQQAAGTVPTVQQVIPGASVFIILKEDQPTGKETAGVVSQLLTRGNHPRGIKVRLRNGQVGRVQRMDTASAATPVVPEYSSIPHAPSRFTHRYTDVRNDVDFPSEPPHRSLADFLPPLPSASQAAPDMSHGSDAVVSYVAVNCPFCDSFTGDEAAVTHHIDREHLS</sequence>
<evidence type="ECO:0000256" key="1">
    <source>
        <dbReference type="ARBA" id="ARBA00004141"/>
    </source>
</evidence>
<dbReference type="Proteomes" id="UP000002499">
    <property type="component" value="Unassembled WGS sequence"/>
</dbReference>
<gene>
    <name evidence="8" type="ORF">MAC_07826</name>
</gene>
<dbReference type="AlphaFoldDB" id="E9ED78"/>
<feature type="transmembrane region" description="Helical" evidence="7">
    <location>
        <begin position="229"/>
        <end position="253"/>
    </location>
</feature>
<dbReference type="OrthoDB" id="20105at2759"/>
<protein>
    <submittedName>
        <fullName evidence="8">MFS multidrug transporter, putative</fullName>
    </submittedName>
</protein>
<name>E9ED78_METAQ</name>
<keyword evidence="3 7" id="KW-0812">Transmembrane</keyword>
<dbReference type="PANTHER" id="PTHR23501">
    <property type="entry name" value="MAJOR FACILITATOR SUPERFAMILY"/>
    <property type="match status" value="1"/>
</dbReference>
<dbReference type="eggNOG" id="KOG0254">
    <property type="taxonomic scope" value="Eukaryota"/>
</dbReference>
<evidence type="ECO:0000256" key="6">
    <source>
        <dbReference type="SAM" id="MobiDB-lite"/>
    </source>
</evidence>
<keyword evidence="9" id="KW-1185">Reference proteome</keyword>
<keyword evidence="4 7" id="KW-1133">Transmembrane helix</keyword>
<evidence type="ECO:0000256" key="5">
    <source>
        <dbReference type="ARBA" id="ARBA00023136"/>
    </source>
</evidence>
<comment type="similarity">
    <text evidence="2">Belongs to the major facilitator superfamily. TCR/Tet family.</text>
</comment>
<feature type="transmembrane region" description="Helical" evidence="7">
    <location>
        <begin position="160"/>
        <end position="177"/>
    </location>
</feature>
<feature type="transmembrane region" description="Helical" evidence="7">
    <location>
        <begin position="63"/>
        <end position="83"/>
    </location>
</feature>
<dbReference type="GO" id="GO:0022857">
    <property type="term" value="F:transmembrane transporter activity"/>
    <property type="evidence" value="ECO:0007669"/>
    <property type="project" value="TreeGrafter"/>
</dbReference>
<feature type="compositionally biased region" description="Polar residues" evidence="6">
    <location>
        <begin position="496"/>
        <end position="510"/>
    </location>
</feature>
<dbReference type="GO" id="GO:0005886">
    <property type="term" value="C:plasma membrane"/>
    <property type="evidence" value="ECO:0007669"/>
    <property type="project" value="TreeGrafter"/>
</dbReference>
<organism evidence="9">
    <name type="scientific">Metarhizium acridum (strain CQMa 102)</name>
    <dbReference type="NCBI Taxonomy" id="655827"/>
    <lineage>
        <taxon>Eukaryota</taxon>
        <taxon>Fungi</taxon>
        <taxon>Dikarya</taxon>
        <taxon>Ascomycota</taxon>
        <taxon>Pezizomycotina</taxon>
        <taxon>Sordariomycetes</taxon>
        <taxon>Hypocreomycetidae</taxon>
        <taxon>Hypocreales</taxon>
        <taxon>Clavicipitaceae</taxon>
        <taxon>Metarhizium</taxon>
    </lineage>
</organism>
<dbReference type="InterPro" id="IPR036259">
    <property type="entry name" value="MFS_trans_sf"/>
</dbReference>